<dbReference type="Pfam" id="PF21547">
    <property type="entry name" value="TTI1"/>
    <property type="match status" value="1"/>
</dbReference>
<dbReference type="Pfam" id="PF24173">
    <property type="entry name" value="TPR_TTI1_N"/>
    <property type="match status" value="1"/>
</dbReference>
<dbReference type="AlphaFoldDB" id="A0AAN8PRR9"/>
<dbReference type="InterPro" id="IPR049362">
    <property type="entry name" value="TTI1_rpt"/>
</dbReference>
<dbReference type="InterPro" id="IPR011989">
    <property type="entry name" value="ARM-like"/>
</dbReference>
<feature type="compositionally biased region" description="Basic and acidic residues" evidence="1">
    <location>
        <begin position="817"/>
        <end position="826"/>
    </location>
</feature>
<feature type="region of interest" description="Disordered" evidence="1">
    <location>
        <begin position="806"/>
        <end position="826"/>
    </location>
</feature>
<dbReference type="Pfam" id="PF24176">
    <property type="entry name" value="TPR_TTI1_2nd"/>
    <property type="match status" value="1"/>
</dbReference>
<proteinExistence type="predicted"/>
<keyword evidence="5" id="KW-1185">Reference proteome</keyword>
<comment type="caution">
    <text evidence="4">The sequence shown here is derived from an EMBL/GenBank/DDBJ whole genome shotgun (WGS) entry which is preliminary data.</text>
</comment>
<gene>
    <name evidence="4" type="ORF">SNE40_015216</name>
</gene>
<feature type="compositionally biased region" description="Acidic residues" evidence="1">
    <location>
        <begin position="806"/>
        <end position="816"/>
    </location>
</feature>
<feature type="domain" description="TTI1 C-terminal TPR" evidence="3">
    <location>
        <begin position="727"/>
        <end position="1015"/>
    </location>
</feature>
<dbReference type="InterPro" id="IPR057566">
    <property type="entry name" value="TPR_TTI1_N"/>
</dbReference>
<dbReference type="Proteomes" id="UP001347796">
    <property type="component" value="Unassembled WGS sequence"/>
</dbReference>
<evidence type="ECO:0000259" key="2">
    <source>
        <dbReference type="Pfam" id="PF24173"/>
    </source>
</evidence>
<name>A0AAN8PRR9_PATCE</name>
<accession>A0AAN8PRR9</accession>
<feature type="domain" description="TTI1 N-terminal TPR" evidence="2">
    <location>
        <begin position="11"/>
        <end position="340"/>
    </location>
</feature>
<evidence type="ECO:0000259" key="3">
    <source>
        <dbReference type="Pfam" id="PF24181"/>
    </source>
</evidence>
<dbReference type="InterPro" id="IPR057567">
    <property type="entry name" value="TPR_TTI1_C"/>
</dbReference>
<dbReference type="PANTHER" id="PTHR18460:SF3">
    <property type="entry name" value="TELO2-INTERACTING PROTEIN 1 HOMOLOG"/>
    <property type="match status" value="1"/>
</dbReference>
<dbReference type="InterPro" id="IPR016024">
    <property type="entry name" value="ARM-type_fold"/>
</dbReference>
<evidence type="ECO:0000313" key="4">
    <source>
        <dbReference type="EMBL" id="KAK6177026.1"/>
    </source>
</evidence>
<dbReference type="EMBL" id="JAZGQO010000010">
    <property type="protein sequence ID" value="KAK6177026.1"/>
    <property type="molecule type" value="Genomic_DNA"/>
</dbReference>
<reference evidence="4 5" key="1">
    <citation type="submission" date="2024-01" db="EMBL/GenBank/DDBJ databases">
        <title>The genome of the rayed Mediterranean limpet Patella caerulea (Linnaeus, 1758).</title>
        <authorList>
            <person name="Anh-Thu Weber A."/>
            <person name="Halstead-Nussloch G."/>
        </authorList>
    </citation>
    <scope>NUCLEOTIDE SEQUENCE [LARGE SCALE GENOMIC DNA]</scope>
    <source>
        <strain evidence="4">AATW-2023a</strain>
        <tissue evidence="4">Whole specimen</tissue>
    </source>
</reference>
<evidence type="ECO:0000313" key="5">
    <source>
        <dbReference type="Proteomes" id="UP001347796"/>
    </source>
</evidence>
<dbReference type="Pfam" id="PF24181">
    <property type="entry name" value="TPR_TTI1_C"/>
    <property type="match status" value="1"/>
</dbReference>
<organism evidence="4 5">
    <name type="scientific">Patella caerulea</name>
    <name type="common">Rayed Mediterranean limpet</name>
    <dbReference type="NCBI Taxonomy" id="87958"/>
    <lineage>
        <taxon>Eukaryota</taxon>
        <taxon>Metazoa</taxon>
        <taxon>Spiralia</taxon>
        <taxon>Lophotrochozoa</taxon>
        <taxon>Mollusca</taxon>
        <taxon>Gastropoda</taxon>
        <taxon>Patellogastropoda</taxon>
        <taxon>Patelloidea</taxon>
        <taxon>Patellidae</taxon>
        <taxon>Patella</taxon>
    </lineage>
</organism>
<evidence type="ECO:0000256" key="1">
    <source>
        <dbReference type="SAM" id="MobiDB-lite"/>
    </source>
</evidence>
<protein>
    <recommendedName>
        <fullName evidence="6">TELO2-interacting protein 1 homolog</fullName>
    </recommendedName>
</protein>
<evidence type="ECO:0008006" key="6">
    <source>
        <dbReference type="Google" id="ProtNLM"/>
    </source>
</evidence>
<dbReference type="InterPro" id="IPR052587">
    <property type="entry name" value="TELO2-interacting_protein_1"/>
</dbReference>
<dbReference type="PANTHER" id="PTHR18460">
    <property type="entry name" value="TEL2 INTERACTING PROTEIN 1 TTI1 FAMILY MEMBER"/>
    <property type="match status" value="1"/>
</dbReference>
<dbReference type="GO" id="GO:0005737">
    <property type="term" value="C:cytoplasm"/>
    <property type="evidence" value="ECO:0007669"/>
    <property type="project" value="TreeGrafter"/>
</dbReference>
<dbReference type="SUPFAM" id="SSF48371">
    <property type="entry name" value="ARM repeat"/>
    <property type="match status" value="2"/>
</dbReference>
<dbReference type="Gene3D" id="1.25.10.10">
    <property type="entry name" value="Leucine-rich Repeat Variant"/>
    <property type="match status" value="1"/>
</dbReference>
<sequence>MASDEEKSRAFNRLKPLCVTVTKQPCRESIQRLHQELKATDQPLLQDLQEYVLFPLRLVFKQVKTIQQDVYIDVCECMMFIFNGSKITNWQMFTDLFTTFSCMISSPHDSLPVIASCEELKLVILKTLTALVVNTEWSVLKILYEPKSLPALGHAVSVVLKEAEVERSRDLQITAIVCMCSLAQINRKLVKSERLLLGDVFASFLPGITMTLSRIITGDQKQGQAVLVKAIDTWTRITSLVMSDEAADITETKNGSLKTNEVDEKIRGLMIKRNKDWLTSTSSKLLILIKQITTVKTHSNWRVRLALVEWADLLLKKCCKSMKECVPALLEVLVGLIGDDYKNIKTKSLESLNGFKQKQKDVCETRALQEILSDNLHSLTTSLPRQIHMADEDGKLAIVNLLNGYLTLLGPDINQVFKSIAHLRRLSLSLIQALEFDCTDIRIIEHKSQSIVKGGIPSEADIMRPKHVFKHFRDNQITTALIQSCHLLGQHGDIDLLVDHMMDLLHESSIYQLQSVFIINQIIAGSVTKENVSLVVDIIRMLVDEYLSDDNFNIPTSTPAQCNTQSNQESSPLWLNKGNNSSLTLANMNHNIMKICLLIEGVGIFAKVLGADFRCLLMDVVYPLLEKLGQDNTYISHTAYYTLTEVSTACHYSSIDELIRKNSDYLVNTISLKLRRFHHDNHAPLVLQVMIEYSSVELLPLIHDTVQEILETLDNNYEDKSSVFLQVLKELVVSILRWFPFKDKENTKEKNYQSESDLASSLKQLQQDRHPESKKSLTLKQIEEYFIDYHKTKQIADGNIDDIDSGDTVDNDDIQDENQKGNSDKKDLPFHVTAVKEILLRTKHLMSCNNPRLRLLVLDIIQYSIQVLYNYQDELLPMLHEIWLPFALRFSDDEKLVTVKAMETLRLMSDCSGDFLMKRTIKDIIPSIKRFLENQAKISYHCGSMYTFTVNYKLQLTFLTNLGQLALKLQIHGNDLNLVTSCCLPYLNTHQPQTLQAASVNCFRDFTKLDKDVIWFTLNNLYTPQHLTPPSPAFTPIQFNTKASEENEYSRNVKMLLPFTEQSYS</sequence>